<proteinExistence type="inferred from homology"/>
<dbReference type="SMART" id="SM00525">
    <property type="entry name" value="FES"/>
    <property type="match status" value="1"/>
</dbReference>
<evidence type="ECO:0000313" key="13">
    <source>
        <dbReference type="RefSeq" id="XP_023005636.1"/>
    </source>
</evidence>
<comment type="cofactor">
    <cofactor evidence="1">
        <name>[4Fe-4S] cluster</name>
        <dbReference type="ChEBI" id="CHEBI:49883"/>
    </cofactor>
</comment>
<dbReference type="GO" id="GO:0051539">
    <property type="term" value="F:4 iron, 4 sulfur cluster binding"/>
    <property type="evidence" value="ECO:0007669"/>
    <property type="project" value="UniProtKB-KW"/>
</dbReference>
<feature type="compositionally biased region" description="Polar residues" evidence="10">
    <location>
        <begin position="1264"/>
        <end position="1276"/>
    </location>
</feature>
<dbReference type="GO" id="GO:0141166">
    <property type="term" value="P:chromosomal 5-methylcytosine DNA demethylation pathway"/>
    <property type="evidence" value="ECO:0007669"/>
    <property type="project" value="InterPro"/>
</dbReference>
<comment type="similarity">
    <text evidence="3">Belongs to the DNA glycosylase family. DEMETER subfamily.</text>
</comment>
<evidence type="ECO:0000256" key="8">
    <source>
        <dbReference type="ARBA" id="ARBA00023125"/>
    </source>
</evidence>
<dbReference type="Pfam" id="PF15629">
    <property type="entry name" value="Perm-CXXC"/>
    <property type="match status" value="1"/>
</dbReference>
<dbReference type="OrthoDB" id="5607at2759"/>
<dbReference type="InterPro" id="IPR028924">
    <property type="entry name" value="Perm-CXXC"/>
</dbReference>
<feature type="region of interest" description="Disordered" evidence="10">
    <location>
        <begin position="437"/>
        <end position="474"/>
    </location>
</feature>
<dbReference type="Pfam" id="PF15628">
    <property type="entry name" value="RRM_DME"/>
    <property type="match status" value="1"/>
</dbReference>
<keyword evidence="9" id="KW-0539">Nucleus</keyword>
<keyword evidence="6" id="KW-0408">Iron</keyword>
<name>A0A6J1KVJ5_CUCMA</name>
<dbReference type="InterPro" id="IPR028925">
    <property type="entry name" value="RRM_DME"/>
</dbReference>
<keyword evidence="12" id="KW-1185">Reference proteome</keyword>
<protein>
    <submittedName>
        <fullName evidence="13">Protein ROS1-like</fullName>
    </submittedName>
</protein>
<evidence type="ECO:0000256" key="7">
    <source>
        <dbReference type="ARBA" id="ARBA00023014"/>
    </source>
</evidence>
<dbReference type="Gene3D" id="1.10.340.30">
    <property type="entry name" value="Hypothetical protein, domain 2"/>
    <property type="match status" value="1"/>
</dbReference>
<dbReference type="Proteomes" id="UP000504608">
    <property type="component" value="Unplaced"/>
</dbReference>
<dbReference type="GO" id="GO:0003906">
    <property type="term" value="F:DNA-(apurinic or apyrimidinic site) endonuclease activity"/>
    <property type="evidence" value="ECO:0007669"/>
    <property type="project" value="UniProtKB-ARBA"/>
</dbReference>
<keyword evidence="8" id="KW-0238">DNA-binding</keyword>
<dbReference type="RefSeq" id="XP_023005636.1">
    <property type="nucleotide sequence ID" value="XM_023149868.1"/>
</dbReference>
<dbReference type="FunFam" id="1.10.1670.10:FF:000004">
    <property type="entry name" value="DNA glycosylase/AP lyase ROS1"/>
    <property type="match status" value="1"/>
</dbReference>
<dbReference type="InterPro" id="IPR023170">
    <property type="entry name" value="HhH_base_excis_C"/>
</dbReference>
<dbReference type="SUPFAM" id="SSF48150">
    <property type="entry name" value="DNA-glycosylase"/>
    <property type="match status" value="1"/>
</dbReference>
<dbReference type="GO" id="GO:0006284">
    <property type="term" value="P:base-excision repair"/>
    <property type="evidence" value="ECO:0007669"/>
    <property type="project" value="InterPro"/>
</dbReference>
<feature type="compositionally biased region" description="Polar residues" evidence="10">
    <location>
        <begin position="323"/>
        <end position="332"/>
    </location>
</feature>
<gene>
    <name evidence="13" type="primary">LOC111498578</name>
</gene>
<feature type="region of interest" description="Disordered" evidence="10">
    <location>
        <begin position="643"/>
        <end position="662"/>
    </location>
</feature>
<dbReference type="PANTHER" id="PTHR46213">
    <property type="entry name" value="TRANSCRIPTIONAL ACTIVATOR DEMETER"/>
    <property type="match status" value="1"/>
</dbReference>
<feature type="compositionally biased region" description="Basic and acidic residues" evidence="10">
    <location>
        <begin position="997"/>
        <end position="1006"/>
    </location>
</feature>
<feature type="compositionally biased region" description="Polar residues" evidence="10">
    <location>
        <begin position="341"/>
        <end position="351"/>
    </location>
</feature>
<keyword evidence="5" id="KW-0479">Metal-binding</keyword>
<feature type="compositionally biased region" description="Polar residues" evidence="10">
    <location>
        <begin position="979"/>
        <end position="996"/>
    </location>
</feature>
<evidence type="ECO:0000256" key="4">
    <source>
        <dbReference type="ARBA" id="ARBA00022485"/>
    </source>
</evidence>
<comment type="subcellular location">
    <subcellularLocation>
        <location evidence="2">Nucleus</location>
    </subcellularLocation>
</comment>
<feature type="region of interest" description="Disordered" evidence="10">
    <location>
        <begin position="276"/>
        <end position="351"/>
    </location>
</feature>
<evidence type="ECO:0000256" key="3">
    <source>
        <dbReference type="ARBA" id="ARBA00005646"/>
    </source>
</evidence>
<keyword evidence="4" id="KW-0004">4Fe-4S</keyword>
<dbReference type="SMART" id="SM00478">
    <property type="entry name" value="ENDO3c"/>
    <property type="match status" value="1"/>
</dbReference>
<organism evidence="12 13">
    <name type="scientific">Cucurbita maxima</name>
    <name type="common">Pumpkin</name>
    <name type="synonym">Winter squash</name>
    <dbReference type="NCBI Taxonomy" id="3661"/>
    <lineage>
        <taxon>Eukaryota</taxon>
        <taxon>Viridiplantae</taxon>
        <taxon>Streptophyta</taxon>
        <taxon>Embryophyta</taxon>
        <taxon>Tracheophyta</taxon>
        <taxon>Spermatophyta</taxon>
        <taxon>Magnoliopsida</taxon>
        <taxon>eudicotyledons</taxon>
        <taxon>Gunneridae</taxon>
        <taxon>Pentapetalae</taxon>
        <taxon>rosids</taxon>
        <taxon>fabids</taxon>
        <taxon>Cucurbitales</taxon>
        <taxon>Cucurbitaceae</taxon>
        <taxon>Cucurbiteae</taxon>
        <taxon>Cucurbita</taxon>
    </lineage>
</organism>
<dbReference type="GO" id="GO:0035514">
    <property type="term" value="F:DNA demethylase activity"/>
    <property type="evidence" value="ECO:0007669"/>
    <property type="project" value="InterPro"/>
</dbReference>
<dbReference type="CDD" id="cd00056">
    <property type="entry name" value="ENDO3c"/>
    <property type="match status" value="1"/>
</dbReference>
<reference evidence="13" key="1">
    <citation type="submission" date="2025-08" db="UniProtKB">
        <authorList>
            <consortium name="RefSeq"/>
        </authorList>
    </citation>
    <scope>IDENTIFICATION</scope>
    <source>
        <tissue evidence="13">Young leaves</tissue>
    </source>
</reference>
<feature type="domain" description="HhH-GPD" evidence="11">
    <location>
        <begin position="1319"/>
        <end position="1489"/>
    </location>
</feature>
<dbReference type="InterPro" id="IPR003265">
    <property type="entry name" value="HhH-GPD_domain"/>
</dbReference>
<dbReference type="KEGG" id="cmax:111498578"/>
<dbReference type="GO" id="GO:0003677">
    <property type="term" value="F:DNA binding"/>
    <property type="evidence" value="ECO:0007669"/>
    <property type="project" value="UniProtKB-KW"/>
</dbReference>
<evidence type="ECO:0000256" key="6">
    <source>
        <dbReference type="ARBA" id="ARBA00023004"/>
    </source>
</evidence>
<dbReference type="InterPro" id="IPR003651">
    <property type="entry name" value="Endonuclease3_FeS-loop_motif"/>
</dbReference>
<feature type="region of interest" description="Disordered" evidence="10">
    <location>
        <begin position="1235"/>
        <end position="1331"/>
    </location>
</feature>
<dbReference type="GeneID" id="111498578"/>
<evidence type="ECO:0000256" key="9">
    <source>
        <dbReference type="ARBA" id="ARBA00023242"/>
    </source>
</evidence>
<evidence type="ECO:0000256" key="2">
    <source>
        <dbReference type="ARBA" id="ARBA00004123"/>
    </source>
</evidence>
<sequence length="1866" mass="208512">MDSGQHEGNPAYDQGGSWIPATPMKPILPKPPPQPLIYARIDRNQPRSYWVGSERLSNSNEAETSSGVACYGEANGSYGWEAAQAGRFQVTCNDNGTVAKPSIDALVEGIPFLQLMALADAASTVGANATLGGNASDMFNSGSSYRIELESSSMKGRLSNSCIPEATGYEVSDHFRHAYDLNFRSGMESDAAAIRLTSQFTPPTPDMGKSKYIERETEVQQIPTENSRNDREQNHNCNTLITVDGDNLRENCSTSITIGGENPRENKELDPAMHSTITATSTPDGKEGKNAGNLNKTPPPSQRRRKHRPKVIIEGKTKRTKPNLKSDSSNPSMRKRVKKSGLSTPSATPTMQVTGEISDQEMIMHRRKSCRRAINFNSQAQTRDGSFNSEPLEQDSLTQNIQSTTGLEEVRLEEVGSSTDPNWPTNHMLKSFKSLPEKQAPPAEISAENNSPERRLHSNNKMENTEQHGKVISNSEERNMIETMLNDGNPSVSGSSNGLIFCKNSNLTAREQATCCLTKQSQTHKQADATSINLTGAHYNTLSAYQSMSCLHFPHIHKKKRSEKGQNPVSSSAFTRTTVATHFMRPENACSFNNPQRDHMVSRSNIAGPQFNTCRSKTAAWHEGNDLQGKLLTYGGIMALGQTERTKKRPRTTKRLSNLSPPARIDDCEKQQIYPTNQTSLDSSAKNINMSRTCINGLFEIMHATVAKKKRTKKNFPSNSALLNINKDLQDCRSVSFNPYQFFPKTSGTASEHGNQMCFIDAIMEQFKHLDINKESNNLGYRERALIPYNMQNQALNAIVVYGREGTIVPFNPVKKRRPRPKVELDEETGRVWKLLMGNINSEGIDGTDEEKIKWWEEERKVFRGRADSFIARMHLVQGDRRFSQWKGSVVDSVVGVFLTQNVSDHLSSSAFMSLAARFPPKPKCHQPSCYQEPIIELDEPEEYMLNLEDDMKFNKQIMQQQISEEGSLMKNEMEKSEGQINVDNIESSGSNIEDGSSNKESEKKSFSSSHNILETCSNSVGEVSLTGTSPMQVCLSGEREIFDSFLFQDCVDSSISHTSEGIEPSLEGNSEDLPSCAKVAHLDSSSEELIQMAGLNTLNAHVTADTSVDQSENTTINKLAGKKCDNGIDGTFQSDEQEIFIKDSVSHLSGYQMQQNHTSESLEADCCQTRNGVKTSNDCQNKDELFPTEESTQTVEYDNHANVEIELMANIHEAPLSSSELSINAKEPSLTLQSRGSVIEDPQNVESPAECTDNVRKIPPNISPNATEIGTQSNPKEYDHSLSNKFKKMKPDTSKSPRKQGAKEKEGSINWDDLRKQAEANRRTPQRTENTMDSLDWEAIRCADVNEIAHTIRERGMNNMLAERIKDFLNRLVKDHGSIDLEWLRDVAPDQAKEYLLSIRGLGLKSVECVRLLTLHHLAFPVDTNVGRIAVRLGWVPLQPLPESLQLHLLELYPVLESIQKYLWPRLCKLDQRTLYELHYQMITFGKVFCTKSKPNCNACPMRGECRHFASAFASARLGLPAPEDKRIVSTTESRELNDNQARTIDQPMLSLPPSTLSPDEIKLSELSHQSGKMAAIGTCIPIIEEPATPEQESTIQAAISDIEDAFYEDPDEIPTIKLNIEEFSLNLQNYVQKNMEIQEGDMSKALVALTPEAASIPMPKLKNVSRLRTEHQVYELPDNHPLLEKLKLDRREPDDPCSYLLAIWTPGETANSIQLPEKKCGNQEHQLCHEEECFACNSVREASSLMVRGTLLIPCRTAMRGSFPLNGTYFQVNEVFADHESSLNPIDIPRDWIWNLPRRTVYFGTSIPTIFKGLSTQGIQHCFWRGFVCVRGFDQKSRAPRPLMARLHFPASKLNRGKGKTGDQ</sequence>
<dbReference type="PANTHER" id="PTHR46213:SF13">
    <property type="entry name" value="DEMETER-LIKE PROTEIN 2-RELATED"/>
    <property type="match status" value="1"/>
</dbReference>
<feature type="region of interest" description="Disordered" evidence="10">
    <location>
        <begin position="1"/>
        <end position="26"/>
    </location>
</feature>
<evidence type="ECO:0000259" key="11">
    <source>
        <dbReference type="SMART" id="SM00478"/>
    </source>
</evidence>
<evidence type="ECO:0000313" key="12">
    <source>
        <dbReference type="Proteomes" id="UP000504608"/>
    </source>
</evidence>
<dbReference type="InterPro" id="IPR011257">
    <property type="entry name" value="DNA_glycosylase"/>
</dbReference>
<dbReference type="GO" id="GO:0005634">
    <property type="term" value="C:nucleus"/>
    <property type="evidence" value="ECO:0007669"/>
    <property type="project" value="UniProtKB-SubCell"/>
</dbReference>
<dbReference type="Gene3D" id="1.10.1670.10">
    <property type="entry name" value="Helix-hairpin-Helix base-excision DNA repair enzymes (C-terminal)"/>
    <property type="match status" value="1"/>
</dbReference>
<feature type="region of interest" description="Disordered" evidence="10">
    <location>
        <begin position="973"/>
        <end position="1009"/>
    </location>
</feature>
<feature type="compositionally biased region" description="Basic and acidic residues" evidence="10">
    <location>
        <begin position="463"/>
        <end position="474"/>
    </location>
</feature>
<feature type="compositionally biased region" description="Basic and acidic residues" evidence="10">
    <location>
        <begin position="1290"/>
        <end position="1323"/>
    </location>
</feature>
<dbReference type="InterPro" id="IPR044811">
    <property type="entry name" value="DME/ROS1"/>
</dbReference>
<dbReference type="GO" id="GO:0019104">
    <property type="term" value="F:DNA N-glycosylase activity"/>
    <property type="evidence" value="ECO:0007669"/>
    <property type="project" value="InterPro"/>
</dbReference>
<evidence type="ECO:0000256" key="10">
    <source>
        <dbReference type="SAM" id="MobiDB-lite"/>
    </source>
</evidence>
<keyword evidence="7" id="KW-0411">Iron-sulfur</keyword>
<evidence type="ECO:0000256" key="5">
    <source>
        <dbReference type="ARBA" id="ARBA00022723"/>
    </source>
</evidence>
<accession>A0A6J1KVJ5</accession>
<dbReference type="GO" id="GO:0046872">
    <property type="term" value="F:metal ion binding"/>
    <property type="evidence" value="ECO:0007669"/>
    <property type="project" value="UniProtKB-KW"/>
</dbReference>
<evidence type="ECO:0000256" key="1">
    <source>
        <dbReference type="ARBA" id="ARBA00001966"/>
    </source>
</evidence>